<reference evidence="2 3" key="1">
    <citation type="submission" date="2019-06" db="EMBL/GenBank/DDBJ databases">
        <authorList>
            <person name="Teng J.L.L."/>
            <person name="Lee H.H."/>
            <person name="Lau S.K.P."/>
            <person name="Woo P.C.Y."/>
        </authorList>
    </citation>
    <scope>NUCLEOTIDE SEQUENCE [LARGE SCALE GENOMIC DNA]</scope>
    <source>
        <strain evidence="2 3">HKU70</strain>
    </source>
</reference>
<evidence type="ECO:0000256" key="1">
    <source>
        <dbReference type="SAM" id="SignalP"/>
    </source>
</evidence>
<name>A0A5C5RG01_9ACTN</name>
<dbReference type="OrthoDB" id="4381663at2"/>
<dbReference type="Proteomes" id="UP000319792">
    <property type="component" value="Unassembled WGS sequence"/>
</dbReference>
<dbReference type="EMBL" id="VIGV01000013">
    <property type="protein sequence ID" value="TWS22019.1"/>
    <property type="molecule type" value="Genomic_DNA"/>
</dbReference>
<comment type="caution">
    <text evidence="2">The sequence shown here is derived from an EMBL/GenBank/DDBJ whole genome shotgun (WGS) entry which is preliminary data.</text>
</comment>
<dbReference type="AlphaFoldDB" id="A0A5C5RG01"/>
<proteinExistence type="predicted"/>
<evidence type="ECO:0000313" key="2">
    <source>
        <dbReference type="EMBL" id="TWS22019.1"/>
    </source>
</evidence>
<reference evidence="2 3" key="2">
    <citation type="submission" date="2019-08" db="EMBL/GenBank/DDBJ databases">
        <title>Tsukamurella conjunctivitidis sp. nov., Tsukamurella assacharolytica sp. nov. and Tsukamurella sputae sp. nov. isolated from patients with conjunctivitis, bacteraemia (lymphoma) and respiratory infection (sputum) in Hong Kong.</title>
        <authorList>
            <person name="Fok K.M.N."/>
            <person name="Fong J.Y.H."/>
        </authorList>
    </citation>
    <scope>NUCLEOTIDE SEQUENCE [LARGE SCALE GENOMIC DNA]</scope>
    <source>
        <strain evidence="2 3">HKU70</strain>
    </source>
</reference>
<keyword evidence="3" id="KW-1185">Reference proteome</keyword>
<feature type="chain" id="PRO_5022816717" evidence="1">
    <location>
        <begin position="26"/>
        <end position="156"/>
    </location>
</feature>
<keyword evidence="1" id="KW-0732">Signal</keyword>
<evidence type="ECO:0000313" key="3">
    <source>
        <dbReference type="Proteomes" id="UP000319792"/>
    </source>
</evidence>
<accession>A0A5C5RG01</accession>
<gene>
    <name evidence="2" type="ORF">FK268_21955</name>
</gene>
<sequence length="156" mass="16653">MFRRTSAVALATASMALTAPVIAHAAPAPGDEATARRIACQEYAVGAATFDYRDLGPWQARLTRGTAPELAAKLRSTEGAMSQLLQPLKWVSTARLSGAEVTPLGDDVWLAKCFVTVHATNVQAPNGRDVLTTYTVTLDKKRNWQITDVGGTDPAN</sequence>
<organism evidence="2 3">
    <name type="scientific">Tsukamurella sputi</name>
    <dbReference type="NCBI Taxonomy" id="2591848"/>
    <lineage>
        <taxon>Bacteria</taxon>
        <taxon>Bacillati</taxon>
        <taxon>Actinomycetota</taxon>
        <taxon>Actinomycetes</taxon>
        <taxon>Mycobacteriales</taxon>
        <taxon>Tsukamurellaceae</taxon>
        <taxon>Tsukamurella</taxon>
    </lineage>
</organism>
<dbReference type="RefSeq" id="WP_146437587.1">
    <property type="nucleotide sequence ID" value="NZ_VIGV01000013.1"/>
</dbReference>
<protein>
    <submittedName>
        <fullName evidence="2">Uncharacterized protein</fullName>
    </submittedName>
</protein>
<feature type="signal peptide" evidence="1">
    <location>
        <begin position="1"/>
        <end position="25"/>
    </location>
</feature>